<dbReference type="InterPro" id="IPR036388">
    <property type="entry name" value="WH-like_DNA-bd_sf"/>
</dbReference>
<feature type="compositionally biased region" description="Low complexity" evidence="1">
    <location>
        <begin position="116"/>
        <end position="125"/>
    </location>
</feature>
<feature type="compositionally biased region" description="Polar residues" evidence="1">
    <location>
        <begin position="77"/>
        <end position="87"/>
    </location>
</feature>
<name>A0ABN9EIB5_9NEOB</name>
<dbReference type="Gene3D" id="1.10.10.10">
    <property type="entry name" value="Winged helix-like DNA-binding domain superfamily/Winged helix DNA-binding domain"/>
    <property type="match status" value="1"/>
</dbReference>
<accession>A0ABN9EIB5</accession>
<evidence type="ECO:0000259" key="2">
    <source>
        <dbReference type="Pfam" id="PF25787"/>
    </source>
</evidence>
<feature type="region of interest" description="Disordered" evidence="1">
    <location>
        <begin position="77"/>
        <end position="140"/>
    </location>
</feature>
<dbReference type="Pfam" id="PF25787">
    <property type="entry name" value="HTH_SB"/>
    <property type="match status" value="1"/>
</dbReference>
<dbReference type="InterPro" id="IPR009057">
    <property type="entry name" value="Homeodomain-like_sf"/>
</dbReference>
<sequence>LVLQGLRCEWGAGVLHLVLSLSLSHTGHWKFTMAPHGKELSEDLKKRIVVLHKDGLGYTKIAKTLKLSCSTMDKTIQRFNRTGSTQNRPRHGPPKKLSAHAQRHIQRLSLGNRRMSAASSAAEGEGSSDHTPHTASNWSA</sequence>
<proteinExistence type="predicted"/>
<organism evidence="3 4">
    <name type="scientific">Staurois parvus</name>
    <dbReference type="NCBI Taxonomy" id="386267"/>
    <lineage>
        <taxon>Eukaryota</taxon>
        <taxon>Metazoa</taxon>
        <taxon>Chordata</taxon>
        <taxon>Craniata</taxon>
        <taxon>Vertebrata</taxon>
        <taxon>Euteleostomi</taxon>
        <taxon>Amphibia</taxon>
        <taxon>Batrachia</taxon>
        <taxon>Anura</taxon>
        <taxon>Neobatrachia</taxon>
        <taxon>Ranoidea</taxon>
        <taxon>Ranidae</taxon>
        <taxon>Staurois</taxon>
    </lineage>
</organism>
<gene>
    <name evidence="3" type="ORF">SPARVUS_LOCUS10059978</name>
</gene>
<feature type="compositionally biased region" description="Basic residues" evidence="1">
    <location>
        <begin position="88"/>
        <end position="106"/>
    </location>
</feature>
<dbReference type="InterPro" id="IPR057667">
    <property type="entry name" value="HTH_SB"/>
</dbReference>
<dbReference type="EMBL" id="CATNWA010015565">
    <property type="protein sequence ID" value="CAI9584621.1"/>
    <property type="molecule type" value="Genomic_DNA"/>
</dbReference>
<evidence type="ECO:0000313" key="4">
    <source>
        <dbReference type="Proteomes" id="UP001162483"/>
    </source>
</evidence>
<feature type="non-terminal residue" evidence="3">
    <location>
        <position position="1"/>
    </location>
</feature>
<dbReference type="Proteomes" id="UP001162483">
    <property type="component" value="Unassembled WGS sequence"/>
</dbReference>
<dbReference type="SUPFAM" id="SSF46689">
    <property type="entry name" value="Homeodomain-like"/>
    <property type="match status" value="1"/>
</dbReference>
<protein>
    <recommendedName>
        <fullName evidence="2">Sleeping Beauty transposase HTH domain-containing protein</fullName>
    </recommendedName>
</protein>
<evidence type="ECO:0000313" key="3">
    <source>
        <dbReference type="EMBL" id="CAI9584621.1"/>
    </source>
</evidence>
<evidence type="ECO:0000256" key="1">
    <source>
        <dbReference type="SAM" id="MobiDB-lite"/>
    </source>
</evidence>
<feature type="non-terminal residue" evidence="3">
    <location>
        <position position="140"/>
    </location>
</feature>
<keyword evidence="4" id="KW-1185">Reference proteome</keyword>
<feature type="domain" description="Sleeping Beauty transposase HTH" evidence="2">
    <location>
        <begin position="37"/>
        <end position="86"/>
    </location>
</feature>
<reference evidence="3" key="1">
    <citation type="submission" date="2023-05" db="EMBL/GenBank/DDBJ databases">
        <authorList>
            <person name="Stuckert A."/>
        </authorList>
    </citation>
    <scope>NUCLEOTIDE SEQUENCE</scope>
</reference>
<comment type="caution">
    <text evidence="3">The sequence shown here is derived from an EMBL/GenBank/DDBJ whole genome shotgun (WGS) entry which is preliminary data.</text>
</comment>